<dbReference type="Proteomes" id="UP000244722">
    <property type="component" value="Unassembled WGS sequence"/>
</dbReference>
<dbReference type="InterPro" id="IPR012292">
    <property type="entry name" value="Globin/Proto"/>
</dbReference>
<dbReference type="InterPro" id="IPR044398">
    <property type="entry name" value="Globin-sensor_dom"/>
</dbReference>
<dbReference type="GO" id="GO:0019825">
    <property type="term" value="F:oxygen binding"/>
    <property type="evidence" value="ECO:0007669"/>
    <property type="project" value="InterPro"/>
</dbReference>
<gene>
    <name evidence="3" type="ORF">B9Z19DRAFT_1065197</name>
</gene>
<name>A0A2T6ZRZ4_TUBBO</name>
<feature type="transmembrane region" description="Helical" evidence="1">
    <location>
        <begin position="233"/>
        <end position="254"/>
    </location>
</feature>
<feature type="domain" description="Globin-sensor" evidence="2">
    <location>
        <begin position="13"/>
        <end position="189"/>
    </location>
</feature>
<proteinExistence type="predicted"/>
<dbReference type="PANTHER" id="PTHR42071:SF1">
    <property type="entry name" value="GLOBIN-SENSOR DOMAIN-CONTAINING PROTEIN"/>
    <property type="match status" value="1"/>
</dbReference>
<keyword evidence="1" id="KW-0812">Transmembrane</keyword>
<keyword evidence="1" id="KW-0472">Membrane</keyword>
<keyword evidence="1" id="KW-1133">Transmembrane helix</keyword>
<dbReference type="OrthoDB" id="10027058at2759"/>
<evidence type="ECO:0000256" key="1">
    <source>
        <dbReference type="SAM" id="Phobius"/>
    </source>
</evidence>
<feature type="transmembrane region" description="Helical" evidence="1">
    <location>
        <begin position="144"/>
        <end position="164"/>
    </location>
</feature>
<keyword evidence="4" id="KW-1185">Reference proteome</keyword>
<protein>
    <submittedName>
        <fullName evidence="3">Protoglobin-domain-containing protein</fullName>
    </submittedName>
</protein>
<dbReference type="GO" id="GO:0020037">
    <property type="term" value="F:heme binding"/>
    <property type="evidence" value="ECO:0007669"/>
    <property type="project" value="InterPro"/>
</dbReference>
<reference evidence="3 4" key="1">
    <citation type="submission" date="2017-04" db="EMBL/GenBank/DDBJ databases">
        <title>Draft genome sequence of Tuber borchii Vittad., a whitish edible truffle.</title>
        <authorList>
            <consortium name="DOE Joint Genome Institute"/>
            <person name="Murat C."/>
            <person name="Kuo A."/>
            <person name="Barry K.W."/>
            <person name="Clum A."/>
            <person name="Dockter R.B."/>
            <person name="Fauchery L."/>
            <person name="Iotti M."/>
            <person name="Kohler A."/>
            <person name="Labutti K."/>
            <person name="Lindquist E.A."/>
            <person name="Lipzen A."/>
            <person name="Ohm R.A."/>
            <person name="Wang M."/>
            <person name="Grigoriev I.V."/>
            <person name="Zambonelli A."/>
            <person name="Martin F.M."/>
        </authorList>
    </citation>
    <scope>NUCLEOTIDE SEQUENCE [LARGE SCALE GENOMIC DNA]</scope>
    <source>
        <strain evidence="3 4">Tbo3840</strain>
    </source>
</reference>
<dbReference type="Pfam" id="PF11563">
    <property type="entry name" value="Protoglobin"/>
    <property type="match status" value="1"/>
</dbReference>
<sequence>MQSIDPKSLSTLQTRITYLKSFTNFTEADAAALHAARPVVEALIPTIVDAVYKKLLSYDITAKAFVPRQTGYDGVAPTKVEELDLEHPMVKFRMGFLKGYLQKLVVMDYNDSRTWEYFDKVGIMHTGVAGFAHRAKKPGLRVEYIHMGLLLGYVVDLVIGAVTAHPDLDNETKSAVLRALNKVIWIQNDCQFPFLVLSGIAANEVVVFARHYVVDLDTPNSVVVPKKGLSEGWVGQIATGAVVAVGVLGVQLILRQW</sequence>
<comment type="caution">
    <text evidence="3">The sequence shown here is derived from an EMBL/GenBank/DDBJ whole genome shotgun (WGS) entry which is preliminary data.</text>
</comment>
<dbReference type="SUPFAM" id="SSF46458">
    <property type="entry name" value="Globin-like"/>
    <property type="match status" value="1"/>
</dbReference>
<evidence type="ECO:0000313" key="4">
    <source>
        <dbReference type="Proteomes" id="UP000244722"/>
    </source>
</evidence>
<dbReference type="EMBL" id="NESQ01000126">
    <property type="protein sequence ID" value="PUU78237.1"/>
    <property type="molecule type" value="Genomic_DNA"/>
</dbReference>
<accession>A0A2T6ZRZ4</accession>
<organism evidence="3 4">
    <name type="scientific">Tuber borchii</name>
    <name type="common">White truffle</name>
    <dbReference type="NCBI Taxonomy" id="42251"/>
    <lineage>
        <taxon>Eukaryota</taxon>
        <taxon>Fungi</taxon>
        <taxon>Dikarya</taxon>
        <taxon>Ascomycota</taxon>
        <taxon>Pezizomycotina</taxon>
        <taxon>Pezizomycetes</taxon>
        <taxon>Pezizales</taxon>
        <taxon>Tuberaceae</taxon>
        <taxon>Tuber</taxon>
    </lineage>
</organism>
<evidence type="ECO:0000313" key="3">
    <source>
        <dbReference type="EMBL" id="PUU78237.1"/>
    </source>
</evidence>
<dbReference type="Gene3D" id="1.10.490.10">
    <property type="entry name" value="Globins"/>
    <property type="match status" value="1"/>
</dbReference>
<dbReference type="AlphaFoldDB" id="A0A2T6ZRZ4"/>
<dbReference type="InterPro" id="IPR009050">
    <property type="entry name" value="Globin-like_sf"/>
</dbReference>
<evidence type="ECO:0000259" key="2">
    <source>
        <dbReference type="Pfam" id="PF11563"/>
    </source>
</evidence>
<dbReference type="PANTHER" id="PTHR42071">
    <property type="entry name" value="PROTOGLOBIN DOMAIN-CONTAINING PROTEIN"/>
    <property type="match status" value="1"/>
</dbReference>